<evidence type="ECO:0000256" key="5">
    <source>
        <dbReference type="ARBA" id="ARBA00022729"/>
    </source>
</evidence>
<comment type="caution">
    <text evidence="11">The sequence shown here is derived from an EMBL/GenBank/DDBJ whole genome shotgun (WGS) entry which is preliminary data.</text>
</comment>
<evidence type="ECO:0000256" key="2">
    <source>
        <dbReference type="ARBA" id="ARBA00013091"/>
    </source>
</evidence>
<keyword evidence="8" id="KW-0624">Polysaccharide degradation</keyword>
<dbReference type="EC" id="3.1.1.73" evidence="2"/>
<evidence type="ECO:0000256" key="9">
    <source>
        <dbReference type="ARBA" id="ARBA00034075"/>
    </source>
</evidence>
<organism evidence="11 12">
    <name type="scientific">Humicola insolens</name>
    <name type="common">Soft-rot fungus</name>
    <dbReference type="NCBI Taxonomy" id="85995"/>
    <lineage>
        <taxon>Eukaryota</taxon>
        <taxon>Fungi</taxon>
        <taxon>Dikarya</taxon>
        <taxon>Ascomycota</taxon>
        <taxon>Pezizomycotina</taxon>
        <taxon>Sordariomycetes</taxon>
        <taxon>Sordariomycetidae</taxon>
        <taxon>Sordariales</taxon>
        <taxon>Chaetomiaceae</taxon>
        <taxon>Mycothermus</taxon>
    </lineage>
</organism>
<dbReference type="Gene3D" id="3.40.50.1820">
    <property type="entry name" value="alpha/beta hydrolase"/>
    <property type="match status" value="1"/>
</dbReference>
<evidence type="ECO:0000313" key="11">
    <source>
        <dbReference type="EMBL" id="KAL1840132.1"/>
    </source>
</evidence>
<comment type="catalytic activity">
    <reaction evidence="9">
        <text>feruloyl-polysaccharide + H2O = ferulate + polysaccharide.</text>
        <dbReference type="EC" id="3.1.1.73"/>
    </reaction>
</comment>
<accession>A0ABR3VE95</accession>
<proteinExistence type="predicted"/>
<protein>
    <recommendedName>
        <fullName evidence="2">feruloyl esterase</fullName>
        <ecNumber evidence="2">3.1.1.73</ecNumber>
    </recommendedName>
</protein>
<dbReference type="SUPFAM" id="SSF53474">
    <property type="entry name" value="alpha/beta-Hydrolases"/>
    <property type="match status" value="1"/>
</dbReference>
<dbReference type="InterPro" id="IPR043595">
    <property type="entry name" value="FaeB/C/D"/>
</dbReference>
<keyword evidence="6" id="KW-0378">Hydrolase</keyword>
<sequence>MFRRTSLLGAALLALTWLSTFALGAPSAGCGRSTNLRNQAYSVNVNGRNRQYMLRIPNNYDQNRPYRIIYLWHPRGGSMQKIVNGEDPNRGGILPYHGLVPHANESAIFVVPEGLNQGWANMNNEDTAFFDRLVETVESQLCVDTSLRFSTGFSWGGGMSFALACARPKMMRAISVLSGGLLSGCQGGTEPVAYYGQHGTRDSVLNVGMGRQLRDQFVRNNGCQRPSFEPQPNGGRSVRTDYQGCLPDKPVVWVIHDGDHNPSQVDAGSNTPFAPKNTWDFFAQFQPQ</sequence>
<evidence type="ECO:0000256" key="1">
    <source>
        <dbReference type="ARBA" id="ARBA00004613"/>
    </source>
</evidence>
<feature type="signal peptide" evidence="10">
    <location>
        <begin position="1"/>
        <end position="24"/>
    </location>
</feature>
<keyword evidence="12" id="KW-1185">Reference proteome</keyword>
<evidence type="ECO:0000256" key="7">
    <source>
        <dbReference type="ARBA" id="ARBA00023277"/>
    </source>
</evidence>
<feature type="chain" id="PRO_5047404540" description="feruloyl esterase" evidence="10">
    <location>
        <begin position="25"/>
        <end position="288"/>
    </location>
</feature>
<keyword evidence="4" id="KW-0858">Xylan degradation</keyword>
<dbReference type="PANTHER" id="PTHR38050">
    <property type="match status" value="1"/>
</dbReference>
<evidence type="ECO:0000256" key="10">
    <source>
        <dbReference type="SAM" id="SignalP"/>
    </source>
</evidence>
<dbReference type="InterPro" id="IPR029058">
    <property type="entry name" value="AB_hydrolase_fold"/>
</dbReference>
<evidence type="ECO:0000256" key="6">
    <source>
        <dbReference type="ARBA" id="ARBA00022801"/>
    </source>
</evidence>
<keyword evidence="7" id="KW-0119">Carbohydrate metabolism</keyword>
<evidence type="ECO:0000256" key="3">
    <source>
        <dbReference type="ARBA" id="ARBA00022525"/>
    </source>
</evidence>
<keyword evidence="3" id="KW-0964">Secreted</keyword>
<evidence type="ECO:0000256" key="4">
    <source>
        <dbReference type="ARBA" id="ARBA00022651"/>
    </source>
</evidence>
<name>A0ABR3VE95_HUMIN</name>
<keyword evidence="5 10" id="KW-0732">Signal</keyword>
<reference evidence="11 12" key="1">
    <citation type="journal article" date="2024" name="Commun. Biol.">
        <title>Comparative genomic analysis of thermophilic fungi reveals convergent evolutionary adaptations and gene losses.</title>
        <authorList>
            <person name="Steindorff A.S."/>
            <person name="Aguilar-Pontes M.V."/>
            <person name="Robinson A.J."/>
            <person name="Andreopoulos B."/>
            <person name="LaButti K."/>
            <person name="Kuo A."/>
            <person name="Mondo S."/>
            <person name="Riley R."/>
            <person name="Otillar R."/>
            <person name="Haridas S."/>
            <person name="Lipzen A."/>
            <person name="Grimwood J."/>
            <person name="Schmutz J."/>
            <person name="Clum A."/>
            <person name="Reid I.D."/>
            <person name="Moisan M.C."/>
            <person name="Butler G."/>
            <person name="Nguyen T.T.M."/>
            <person name="Dewar K."/>
            <person name="Conant G."/>
            <person name="Drula E."/>
            <person name="Henrissat B."/>
            <person name="Hansel C."/>
            <person name="Singer S."/>
            <person name="Hutchinson M.I."/>
            <person name="de Vries R.P."/>
            <person name="Natvig D.O."/>
            <person name="Powell A.J."/>
            <person name="Tsang A."/>
            <person name="Grigoriev I.V."/>
        </authorList>
    </citation>
    <scope>NUCLEOTIDE SEQUENCE [LARGE SCALE GENOMIC DNA]</scope>
    <source>
        <strain evidence="11 12">CBS 620.91</strain>
    </source>
</reference>
<evidence type="ECO:0000313" key="12">
    <source>
        <dbReference type="Proteomes" id="UP001583172"/>
    </source>
</evidence>
<dbReference type="PANTHER" id="PTHR38050:SF3">
    <property type="entry name" value="FERULOYL ESTERASE D"/>
    <property type="match status" value="1"/>
</dbReference>
<comment type="subcellular location">
    <subcellularLocation>
        <location evidence="1">Secreted</location>
    </subcellularLocation>
</comment>
<dbReference type="EMBL" id="JAZGSY010000126">
    <property type="protein sequence ID" value="KAL1840132.1"/>
    <property type="molecule type" value="Genomic_DNA"/>
</dbReference>
<gene>
    <name evidence="11" type="ORF">VTJ49DRAFT_788</name>
</gene>
<dbReference type="Proteomes" id="UP001583172">
    <property type="component" value="Unassembled WGS sequence"/>
</dbReference>
<evidence type="ECO:0000256" key="8">
    <source>
        <dbReference type="ARBA" id="ARBA00023326"/>
    </source>
</evidence>